<sequence>MDYQLDDGAAGGQKLGAIVLSTDETLEFEARQVLEGQGINLLHARIPAMADVTPEKLTTMAEGMTGTASLLPDGMKAIAYACTSGATVIGPKEVERLVQQAHPDVPVTNPMTAVIEALRAVGATRIALVTPYVPSVTAPMRAYLAEHGIETVSEESFGESEDSTVARIAECSTQTAMLKAAQTEGVQAVFASCTNLRSFGVIEEVEAELNLPVISSNSALVWHLLKLAGIDAKDWGPGRLYAL</sequence>
<dbReference type="PANTHER" id="PTHR40267">
    <property type="entry name" value="BLR3294 PROTEIN"/>
    <property type="match status" value="1"/>
</dbReference>
<dbReference type="PANTHER" id="PTHR40267:SF1">
    <property type="entry name" value="BLR3294 PROTEIN"/>
    <property type="match status" value="1"/>
</dbReference>
<name>A0A1X6ZGJ8_9RHOB</name>
<dbReference type="AlphaFoldDB" id="A0A1X6ZGJ8"/>
<evidence type="ECO:0000313" key="2">
    <source>
        <dbReference type="Proteomes" id="UP000193061"/>
    </source>
</evidence>
<organism evidence="1 2">
    <name type="scientific">Roseovarius albus</name>
    <dbReference type="NCBI Taxonomy" id="1247867"/>
    <lineage>
        <taxon>Bacteria</taxon>
        <taxon>Pseudomonadati</taxon>
        <taxon>Pseudomonadota</taxon>
        <taxon>Alphaproteobacteria</taxon>
        <taxon>Rhodobacterales</taxon>
        <taxon>Roseobacteraceae</taxon>
        <taxon>Roseovarius</taxon>
    </lineage>
</organism>
<dbReference type="PIRSF" id="PIRSF015736">
    <property type="entry name" value="MI"/>
    <property type="match status" value="1"/>
</dbReference>
<dbReference type="EC" id="5.2.1.1" evidence="1"/>
<dbReference type="InterPro" id="IPR053714">
    <property type="entry name" value="Iso_Racemase_Enz_sf"/>
</dbReference>
<dbReference type="Pfam" id="PF17645">
    <property type="entry name" value="Amdase"/>
    <property type="match status" value="1"/>
</dbReference>
<evidence type="ECO:0000313" key="1">
    <source>
        <dbReference type="EMBL" id="SLN50555.1"/>
    </source>
</evidence>
<dbReference type="RefSeq" id="WP_085806138.1">
    <property type="nucleotide sequence ID" value="NZ_FWFX01000007.1"/>
</dbReference>
<dbReference type="OrthoDB" id="9816064at2"/>
<reference evidence="1 2" key="1">
    <citation type="submission" date="2017-03" db="EMBL/GenBank/DDBJ databases">
        <authorList>
            <person name="Afonso C.L."/>
            <person name="Miller P.J."/>
            <person name="Scott M.A."/>
            <person name="Spackman E."/>
            <person name="Goraichik I."/>
            <person name="Dimitrov K.M."/>
            <person name="Suarez D.L."/>
            <person name="Swayne D.E."/>
        </authorList>
    </citation>
    <scope>NUCLEOTIDE SEQUENCE [LARGE SCALE GENOMIC DNA]</scope>
    <source>
        <strain evidence="1 2">CECT 7450</strain>
    </source>
</reference>
<keyword evidence="2" id="KW-1185">Reference proteome</keyword>
<accession>A0A1X6ZGJ8</accession>
<keyword evidence="1" id="KW-0413">Isomerase</keyword>
<dbReference type="Proteomes" id="UP000193061">
    <property type="component" value="Unassembled WGS sequence"/>
</dbReference>
<protein>
    <submittedName>
        <fullName evidence="1">Maleate isomerase</fullName>
        <ecNumber evidence="1">5.2.1.1</ecNumber>
    </submittedName>
</protein>
<proteinExistence type="predicted"/>
<gene>
    <name evidence="1" type="primary">maiA_3</name>
    <name evidence="1" type="ORF">ROA7450_02509</name>
</gene>
<dbReference type="Gene3D" id="3.40.50.12500">
    <property type="match status" value="1"/>
</dbReference>
<dbReference type="InterPro" id="IPR026286">
    <property type="entry name" value="MaiA/AMDase"/>
</dbReference>
<dbReference type="GO" id="GO:0050076">
    <property type="term" value="F:maleate isomerase activity"/>
    <property type="evidence" value="ECO:0007669"/>
    <property type="project" value="UniProtKB-EC"/>
</dbReference>
<dbReference type="EMBL" id="FWFX01000007">
    <property type="protein sequence ID" value="SLN50555.1"/>
    <property type="molecule type" value="Genomic_DNA"/>
</dbReference>